<gene>
    <name evidence="2" type="ORF">TeGR_g14284</name>
</gene>
<dbReference type="EMBL" id="BRYB01000080">
    <property type="protein sequence ID" value="GMI22334.1"/>
    <property type="molecule type" value="Genomic_DNA"/>
</dbReference>
<name>A0ABQ6M9S0_9STRA</name>
<dbReference type="InterPro" id="IPR000594">
    <property type="entry name" value="ThiF_NAD_FAD-bd"/>
</dbReference>
<comment type="caution">
    <text evidence="2">The sequence shown here is derived from an EMBL/GenBank/DDBJ whole genome shotgun (WGS) entry which is preliminary data.</text>
</comment>
<dbReference type="Proteomes" id="UP001165060">
    <property type="component" value="Unassembled WGS sequence"/>
</dbReference>
<dbReference type="SMART" id="SM00450">
    <property type="entry name" value="RHOD"/>
    <property type="match status" value="1"/>
</dbReference>
<dbReference type="PANTHER" id="PTHR10953">
    <property type="entry name" value="UBIQUITIN-ACTIVATING ENZYME E1"/>
    <property type="match status" value="1"/>
</dbReference>
<dbReference type="Gene3D" id="3.40.50.720">
    <property type="entry name" value="NAD(P)-binding Rossmann-like Domain"/>
    <property type="match status" value="1"/>
</dbReference>
<dbReference type="PANTHER" id="PTHR10953:SF102">
    <property type="entry name" value="ADENYLYLTRANSFERASE AND SULFURTRANSFERASE MOCS3"/>
    <property type="match status" value="1"/>
</dbReference>
<dbReference type="InterPro" id="IPR035985">
    <property type="entry name" value="Ubiquitin-activating_enz"/>
</dbReference>
<evidence type="ECO:0000259" key="1">
    <source>
        <dbReference type="PROSITE" id="PS50206"/>
    </source>
</evidence>
<dbReference type="PROSITE" id="PS50206">
    <property type="entry name" value="RHODANESE_3"/>
    <property type="match status" value="1"/>
</dbReference>
<evidence type="ECO:0000313" key="3">
    <source>
        <dbReference type="Proteomes" id="UP001165060"/>
    </source>
</evidence>
<reference evidence="2 3" key="1">
    <citation type="journal article" date="2023" name="Commun. Biol.">
        <title>Genome analysis of Parmales, the sister group of diatoms, reveals the evolutionary specialization of diatoms from phago-mixotrophs to photoautotrophs.</title>
        <authorList>
            <person name="Ban H."/>
            <person name="Sato S."/>
            <person name="Yoshikawa S."/>
            <person name="Yamada K."/>
            <person name="Nakamura Y."/>
            <person name="Ichinomiya M."/>
            <person name="Sato N."/>
            <person name="Blanc-Mathieu R."/>
            <person name="Endo H."/>
            <person name="Kuwata A."/>
            <person name="Ogata H."/>
        </authorList>
    </citation>
    <scope>NUCLEOTIDE SEQUENCE [LARGE SCALE GENOMIC DNA]</scope>
</reference>
<proteinExistence type="predicted"/>
<dbReference type="InterPro" id="IPR045886">
    <property type="entry name" value="ThiF/MoeB/HesA"/>
</dbReference>
<feature type="domain" description="Rhodanese" evidence="1">
    <location>
        <begin position="336"/>
        <end position="431"/>
    </location>
</feature>
<evidence type="ECO:0000313" key="2">
    <source>
        <dbReference type="EMBL" id="GMI22334.1"/>
    </source>
</evidence>
<dbReference type="Pfam" id="PF00581">
    <property type="entry name" value="Rhodanese"/>
    <property type="match status" value="1"/>
</dbReference>
<dbReference type="Pfam" id="PF00899">
    <property type="entry name" value="ThiF"/>
    <property type="match status" value="1"/>
</dbReference>
<dbReference type="CDD" id="cd00158">
    <property type="entry name" value="RHOD"/>
    <property type="match status" value="1"/>
</dbReference>
<dbReference type="SUPFAM" id="SSF69572">
    <property type="entry name" value="Activating enzymes of the ubiquitin-like proteins"/>
    <property type="match status" value="1"/>
</dbReference>
<dbReference type="InterPro" id="IPR036873">
    <property type="entry name" value="Rhodanese-like_dom_sf"/>
</dbReference>
<keyword evidence="3" id="KW-1185">Reference proteome</keyword>
<dbReference type="CDD" id="cd00757">
    <property type="entry name" value="ThiF_MoeB_HesA_family"/>
    <property type="match status" value="1"/>
</dbReference>
<sequence length="432" mass="44597">MGDAPLPLTSSEVSRYSRQLLLPPPFGGPAALRRLLSSHLLVVGAGGLASPLLLYLAAAGVGAGEGSVTLVDGDRVDASNLHRQIAHTQAGADATPKQLKVDSAKERMRALNPAVRVATIAEDLTPGNAAGLVGNFLAGVPPEAACAVVDCSDNPRTRYLLSDITALPLPRPLPLVSAACVGTDSLVTVYNYRTPTHTGPCYRCVYPSPPPDNGCNSCSDAGVLGPVVGLAGTRQALETVKVLLGLDPAEHGVLSGTVAVFDACYGVGRDVRVRGEGGDYRKKTCQVCGENPTIRTPEESAAVCAGYVGPTPPDDGSASSAPPSGEEVTAAAAADMLGRAVLLDVREANQFEMFHVEGAINMPLSSLEAELDKGGELGAEGEAGKLVLVMCRRGVASGKAVQILRGRGWSNAWSVKGGMREWANSVGGVPWY</sequence>
<accession>A0ABQ6M9S0</accession>
<dbReference type="Gene3D" id="3.40.250.10">
    <property type="entry name" value="Rhodanese-like domain"/>
    <property type="match status" value="1"/>
</dbReference>
<organism evidence="2 3">
    <name type="scientific">Tetraparma gracilis</name>
    <dbReference type="NCBI Taxonomy" id="2962635"/>
    <lineage>
        <taxon>Eukaryota</taxon>
        <taxon>Sar</taxon>
        <taxon>Stramenopiles</taxon>
        <taxon>Ochrophyta</taxon>
        <taxon>Bolidophyceae</taxon>
        <taxon>Parmales</taxon>
        <taxon>Triparmaceae</taxon>
        <taxon>Tetraparma</taxon>
    </lineage>
</organism>
<protein>
    <recommendedName>
        <fullName evidence="1">Rhodanese domain-containing protein</fullName>
    </recommendedName>
</protein>
<dbReference type="InterPro" id="IPR001763">
    <property type="entry name" value="Rhodanese-like_dom"/>
</dbReference>